<feature type="transmembrane region" description="Helical" evidence="2">
    <location>
        <begin position="40"/>
        <end position="63"/>
    </location>
</feature>
<feature type="region of interest" description="Disordered" evidence="1">
    <location>
        <begin position="180"/>
        <end position="230"/>
    </location>
</feature>
<evidence type="ECO:0000256" key="2">
    <source>
        <dbReference type="SAM" id="Phobius"/>
    </source>
</evidence>
<feature type="compositionally biased region" description="Acidic residues" evidence="1">
    <location>
        <begin position="198"/>
        <end position="207"/>
    </location>
</feature>
<proteinExistence type="predicted"/>
<feature type="region of interest" description="Disordered" evidence="1">
    <location>
        <begin position="257"/>
        <end position="356"/>
    </location>
</feature>
<sequence length="356" mass="39355">MSSCGQCPASKCMDKSALGISDNNSSNNSNSDQSENNDGLIGGLVGGLVGGGIFISALAFCIYRYRKSSKSTLPIAFQTTTRYNQQQQLQQQRRQRSMSRESNTFPRLSDVPRPMSESTRDSACHSITSGVIPIAYIPPSHHMQQEAYHQQSQLYRTTSPMAPHSNSSATPTTVISHSTTTTAVDNPFQDPRHSQYTVDDDEDDDDDMSSRHHSVISTNQQASHHAVQVTRAKPQILRVNTVRVNDLKRGNSVRTILTKSEEEEQQQQQLQHGDGLVRSNTMDAATLDRTNVSQSPTGGEQDPFQDDRYTVDDNDDLRSSRPITNHSMGSTLGDGEITIFWSGQQPSSFTSNQQQN</sequence>
<evidence type="ECO:0008006" key="5">
    <source>
        <dbReference type="Google" id="ProtNLM"/>
    </source>
</evidence>
<feature type="compositionally biased region" description="Polar residues" evidence="1">
    <location>
        <begin position="341"/>
        <end position="356"/>
    </location>
</feature>
<protein>
    <recommendedName>
        <fullName evidence="5">Membrane anchor Opy2 N-terminal domain-containing protein</fullName>
    </recommendedName>
</protein>
<dbReference type="AlphaFoldDB" id="A0A1X2ITZ3"/>
<comment type="caution">
    <text evidence="3">The sequence shown here is derived from an EMBL/GenBank/DDBJ whole genome shotgun (WGS) entry which is preliminary data.</text>
</comment>
<keyword evidence="2" id="KW-0472">Membrane</keyword>
<accession>A0A1X2ITZ3</accession>
<reference evidence="3 4" key="1">
    <citation type="submission" date="2016-07" db="EMBL/GenBank/DDBJ databases">
        <title>Pervasive Adenine N6-methylation of Active Genes in Fungi.</title>
        <authorList>
            <consortium name="DOE Joint Genome Institute"/>
            <person name="Mondo S.J."/>
            <person name="Dannebaum R.O."/>
            <person name="Kuo R.C."/>
            <person name="Labutti K."/>
            <person name="Haridas S."/>
            <person name="Kuo A."/>
            <person name="Salamov A."/>
            <person name="Ahrendt S.R."/>
            <person name="Lipzen A."/>
            <person name="Sullivan W."/>
            <person name="Andreopoulos W.B."/>
            <person name="Clum A."/>
            <person name="Lindquist E."/>
            <person name="Daum C."/>
            <person name="Ramamoorthy G.K."/>
            <person name="Gryganskyi A."/>
            <person name="Culley D."/>
            <person name="Magnuson J.K."/>
            <person name="James T.Y."/>
            <person name="O'Malley M.A."/>
            <person name="Stajich J.E."/>
            <person name="Spatafora J.W."/>
            <person name="Visel A."/>
            <person name="Grigoriev I.V."/>
        </authorList>
    </citation>
    <scope>NUCLEOTIDE SEQUENCE [LARGE SCALE GENOMIC DNA]</scope>
    <source>
        <strain evidence="3 4">NRRL 1336</strain>
    </source>
</reference>
<dbReference type="Proteomes" id="UP000193560">
    <property type="component" value="Unassembled WGS sequence"/>
</dbReference>
<keyword evidence="2" id="KW-0812">Transmembrane</keyword>
<keyword evidence="2" id="KW-1133">Transmembrane helix</keyword>
<feature type="compositionally biased region" description="Polar residues" evidence="1">
    <location>
        <begin position="278"/>
        <end position="298"/>
    </location>
</feature>
<feature type="compositionally biased region" description="Basic and acidic residues" evidence="1">
    <location>
        <begin position="305"/>
        <end position="319"/>
    </location>
</feature>
<keyword evidence="4" id="KW-1185">Reference proteome</keyword>
<organism evidence="3 4">
    <name type="scientific">Absidia repens</name>
    <dbReference type="NCBI Taxonomy" id="90262"/>
    <lineage>
        <taxon>Eukaryota</taxon>
        <taxon>Fungi</taxon>
        <taxon>Fungi incertae sedis</taxon>
        <taxon>Mucoromycota</taxon>
        <taxon>Mucoromycotina</taxon>
        <taxon>Mucoromycetes</taxon>
        <taxon>Mucorales</taxon>
        <taxon>Cunninghamellaceae</taxon>
        <taxon>Absidia</taxon>
    </lineage>
</organism>
<gene>
    <name evidence="3" type="ORF">BCR42DRAFT_165436</name>
</gene>
<dbReference type="OrthoDB" id="2287866at2759"/>
<evidence type="ECO:0000313" key="4">
    <source>
        <dbReference type="Proteomes" id="UP000193560"/>
    </source>
</evidence>
<dbReference type="EMBL" id="MCGE01000004">
    <property type="protein sequence ID" value="ORZ22269.1"/>
    <property type="molecule type" value="Genomic_DNA"/>
</dbReference>
<evidence type="ECO:0000313" key="3">
    <source>
        <dbReference type="EMBL" id="ORZ22269.1"/>
    </source>
</evidence>
<feature type="compositionally biased region" description="Polar residues" evidence="1">
    <location>
        <begin position="321"/>
        <end position="330"/>
    </location>
</feature>
<name>A0A1X2ITZ3_9FUNG</name>
<evidence type="ECO:0000256" key="1">
    <source>
        <dbReference type="SAM" id="MobiDB-lite"/>
    </source>
</evidence>
<feature type="region of interest" description="Disordered" evidence="1">
    <location>
        <begin position="84"/>
        <end position="121"/>
    </location>
</feature>
<dbReference type="STRING" id="90262.A0A1X2ITZ3"/>